<dbReference type="SUPFAM" id="SSF50156">
    <property type="entry name" value="PDZ domain-like"/>
    <property type="match status" value="5"/>
</dbReference>
<evidence type="ECO:0000313" key="4">
    <source>
        <dbReference type="Proteomes" id="UP000639338"/>
    </source>
</evidence>
<dbReference type="PANTHER" id="PTHR19964:SF93">
    <property type="entry name" value="INACTIVATION-NO-AFTER-POTENTIAL D PROTEIN"/>
    <property type="match status" value="1"/>
</dbReference>
<dbReference type="EMBL" id="JACMRX010000005">
    <property type="protein sequence ID" value="KAF7989727.1"/>
    <property type="molecule type" value="Genomic_DNA"/>
</dbReference>
<feature type="domain" description="PDZ" evidence="2">
    <location>
        <begin position="269"/>
        <end position="355"/>
    </location>
</feature>
<dbReference type="InterPro" id="IPR001478">
    <property type="entry name" value="PDZ"/>
</dbReference>
<dbReference type="AlphaFoldDB" id="A0A834XMW4"/>
<dbReference type="SMART" id="SM00228">
    <property type="entry name" value="PDZ"/>
    <property type="match status" value="5"/>
</dbReference>
<accession>A0A834XMW4</accession>
<dbReference type="PROSITE" id="PS50106">
    <property type="entry name" value="PDZ"/>
    <property type="match status" value="5"/>
</dbReference>
<dbReference type="CDD" id="cd23064">
    <property type="entry name" value="PDZ3_INAD-like"/>
    <property type="match status" value="1"/>
</dbReference>
<evidence type="ECO:0000313" key="3">
    <source>
        <dbReference type="EMBL" id="KAF7989727.1"/>
    </source>
</evidence>
<feature type="region of interest" description="Disordered" evidence="1">
    <location>
        <begin position="357"/>
        <end position="397"/>
    </location>
</feature>
<dbReference type="OrthoDB" id="438726at2759"/>
<evidence type="ECO:0000259" key="2">
    <source>
        <dbReference type="PROSITE" id="PS50106"/>
    </source>
</evidence>
<name>A0A834XMW4_APHGI</name>
<dbReference type="InterPro" id="IPR036034">
    <property type="entry name" value="PDZ_sf"/>
</dbReference>
<dbReference type="Proteomes" id="UP000639338">
    <property type="component" value="Unassembled WGS sequence"/>
</dbReference>
<organism evidence="3 4">
    <name type="scientific">Aphidius gifuensis</name>
    <name type="common">Parasitoid wasp</name>
    <dbReference type="NCBI Taxonomy" id="684658"/>
    <lineage>
        <taxon>Eukaryota</taxon>
        <taxon>Metazoa</taxon>
        <taxon>Ecdysozoa</taxon>
        <taxon>Arthropoda</taxon>
        <taxon>Hexapoda</taxon>
        <taxon>Insecta</taxon>
        <taxon>Pterygota</taxon>
        <taxon>Neoptera</taxon>
        <taxon>Endopterygota</taxon>
        <taxon>Hymenoptera</taxon>
        <taxon>Apocrita</taxon>
        <taxon>Ichneumonoidea</taxon>
        <taxon>Braconidae</taxon>
        <taxon>Aphidiinae</taxon>
        <taxon>Aphidius</taxon>
    </lineage>
</organism>
<dbReference type="InterPro" id="IPR051342">
    <property type="entry name" value="PDZ_scaffold"/>
</dbReference>
<feature type="domain" description="PDZ" evidence="2">
    <location>
        <begin position="20"/>
        <end position="109"/>
    </location>
</feature>
<dbReference type="Pfam" id="PF00595">
    <property type="entry name" value="PDZ"/>
    <property type="match status" value="5"/>
</dbReference>
<proteinExistence type="predicted"/>
<feature type="compositionally biased region" description="Basic and acidic residues" evidence="1">
    <location>
        <begin position="375"/>
        <end position="397"/>
    </location>
</feature>
<comment type="caution">
    <text evidence="3">The sequence shown here is derived from an EMBL/GenBank/DDBJ whole genome shotgun (WGS) entry which is preliminary data.</text>
</comment>
<evidence type="ECO:0000256" key="1">
    <source>
        <dbReference type="SAM" id="MobiDB-lite"/>
    </source>
</evidence>
<sequence>MGRSQDENDRTKMRWGPRRIVRIQRDSENNFGFSIISGMVDTSNANGSIKRGIFIKSVEQMSPAGMTGNLRIGDRIVEIDGFENQTHDQVVETIRKSKGVIELGVQSLVFSISRKSAGNVKRSQAEIEADPEQEDEFGYTMQKIRKKYKSLGKEVMLVTIKKNIQNVGISLAGHHDRTKMAVFICGLHPQGAAFECGQLKIGDEIIEANGHILKDRCHLNSSVVIKSLPGNNLKLVIRRRPTTDELAIPPVTIFPRTLDDSDQYTDFEGVRTIMAKKGHYGLGIMIVEGRHADVGKGIFISDVQIGSVAEEAGLEVGDMILGINSDTLLECTNDEATQILKRAEGMVKLVVCNPNKNKKEAASSDPKASSTTKEPGSKDDPKNNKEPAKPSEAKKPEAAVVKVVTGKPVTIELTRPKDSAIGMIVCGGANTPSGGVFVLDVYPGGIVEKDGKIKPGNLILEYGGENFKTVEYPRAQTLVLTMSGVIKINVLQDEPKTEQVDVELQRKPGKGVGISLTGFKNGNGAYITELLEGGSALESGLLSIGDQITSICKEDVKNSPIDNIITQMKISDPLQFQVTRYKVSK</sequence>
<gene>
    <name evidence="3" type="ORF">HCN44_008401</name>
</gene>
<keyword evidence="4" id="KW-1185">Reference proteome</keyword>
<dbReference type="Gene3D" id="2.30.42.10">
    <property type="match status" value="5"/>
</dbReference>
<reference evidence="3 4" key="1">
    <citation type="submission" date="2020-08" db="EMBL/GenBank/DDBJ databases">
        <title>Aphidius gifuensis genome sequencing and assembly.</title>
        <authorList>
            <person name="Du Z."/>
        </authorList>
    </citation>
    <scope>NUCLEOTIDE SEQUENCE [LARGE SCALE GENOMIC DNA]</scope>
    <source>
        <strain evidence="3">YNYX2018</strain>
        <tissue evidence="3">Adults</tissue>
    </source>
</reference>
<dbReference type="PANTHER" id="PTHR19964">
    <property type="entry name" value="MULTIPLE PDZ DOMAIN PROTEIN"/>
    <property type="match status" value="1"/>
</dbReference>
<feature type="domain" description="PDZ" evidence="2">
    <location>
        <begin position="157"/>
        <end position="240"/>
    </location>
</feature>
<feature type="domain" description="PDZ" evidence="2">
    <location>
        <begin position="501"/>
        <end position="569"/>
    </location>
</feature>
<feature type="domain" description="PDZ" evidence="2">
    <location>
        <begin position="410"/>
        <end position="494"/>
    </location>
</feature>
<protein>
    <recommendedName>
        <fullName evidence="2">PDZ domain-containing protein</fullName>
    </recommendedName>
</protein>